<comment type="caution">
    <text evidence="1">The sequence shown here is derived from an EMBL/GenBank/DDBJ whole genome shotgun (WGS) entry which is preliminary data.</text>
</comment>
<evidence type="ECO:0000313" key="2">
    <source>
        <dbReference type="Proteomes" id="UP000033860"/>
    </source>
</evidence>
<organism evidence="1 2">
    <name type="scientific">Candidatus Beckwithbacteria bacterium GW2011_GWB1_47_15</name>
    <dbReference type="NCBI Taxonomy" id="1618371"/>
    <lineage>
        <taxon>Bacteria</taxon>
        <taxon>Candidatus Beckwithiibacteriota</taxon>
    </lineage>
</organism>
<name>A0A0G1UW98_9BACT</name>
<dbReference type="EMBL" id="LCNT01000001">
    <property type="protein sequence ID" value="KKU61985.1"/>
    <property type="molecule type" value="Genomic_DNA"/>
</dbReference>
<protein>
    <submittedName>
        <fullName evidence="1">Uncharacterized protein</fullName>
    </submittedName>
</protein>
<evidence type="ECO:0000313" key="1">
    <source>
        <dbReference type="EMBL" id="KKU61985.1"/>
    </source>
</evidence>
<dbReference type="AlphaFoldDB" id="A0A0G1UW98"/>
<dbReference type="Gene3D" id="3.40.50.1000">
    <property type="entry name" value="HAD superfamily/HAD-like"/>
    <property type="match status" value="1"/>
</dbReference>
<accession>A0A0G1UW98</accession>
<sequence length="175" mass="20111">MKIMIFTEGTALMFKSGLNLSREERVKMSQAKEKSVYDFASYLPAGRAVEKIKNWQEQEAEIYYLTSRQSKAEIDQIKKVLNTYQFPDAHNLVFRNKGEEYKAVAERIMPDILIEDDCESIGGEKEMTYPNLRPEIKSKIKSIVVKEFQGIDHLPDSLEELSHPRGVIKPSLQPA</sequence>
<reference evidence="1 2" key="1">
    <citation type="journal article" date="2015" name="Nature">
        <title>rRNA introns, odd ribosomes, and small enigmatic genomes across a large radiation of phyla.</title>
        <authorList>
            <person name="Brown C.T."/>
            <person name="Hug L.A."/>
            <person name="Thomas B.C."/>
            <person name="Sharon I."/>
            <person name="Castelle C.J."/>
            <person name="Singh A."/>
            <person name="Wilkins M.J."/>
            <person name="Williams K.H."/>
            <person name="Banfield J.F."/>
        </authorList>
    </citation>
    <scope>NUCLEOTIDE SEQUENCE [LARGE SCALE GENOMIC DNA]</scope>
</reference>
<dbReference type="Proteomes" id="UP000033860">
    <property type="component" value="Unassembled WGS sequence"/>
</dbReference>
<dbReference type="InterPro" id="IPR023214">
    <property type="entry name" value="HAD_sf"/>
</dbReference>
<gene>
    <name evidence="1" type="ORF">UX85_C0001G0199</name>
</gene>
<proteinExistence type="predicted"/>